<evidence type="ECO:0000313" key="2">
    <source>
        <dbReference type="Proteomes" id="UP000724874"/>
    </source>
</evidence>
<name>A0A9P5THS5_GYMJU</name>
<accession>A0A9P5THS5</accession>
<dbReference type="Proteomes" id="UP000724874">
    <property type="component" value="Unassembled WGS sequence"/>
</dbReference>
<reference evidence="1" key="1">
    <citation type="submission" date="2020-11" db="EMBL/GenBank/DDBJ databases">
        <authorList>
            <consortium name="DOE Joint Genome Institute"/>
            <person name="Ahrendt S."/>
            <person name="Riley R."/>
            <person name="Andreopoulos W."/>
            <person name="LaButti K."/>
            <person name="Pangilinan J."/>
            <person name="Ruiz-duenas F.J."/>
            <person name="Barrasa J.M."/>
            <person name="Sanchez-Garcia M."/>
            <person name="Camarero S."/>
            <person name="Miyauchi S."/>
            <person name="Serrano A."/>
            <person name="Linde D."/>
            <person name="Babiker R."/>
            <person name="Drula E."/>
            <person name="Ayuso-Fernandez I."/>
            <person name="Pacheco R."/>
            <person name="Padilla G."/>
            <person name="Ferreira P."/>
            <person name="Barriuso J."/>
            <person name="Kellner H."/>
            <person name="Castanera R."/>
            <person name="Alfaro M."/>
            <person name="Ramirez L."/>
            <person name="Pisabarro A.G."/>
            <person name="Kuo A."/>
            <person name="Tritt A."/>
            <person name="Lipzen A."/>
            <person name="He G."/>
            <person name="Yan M."/>
            <person name="Ng V."/>
            <person name="Cullen D."/>
            <person name="Martin F."/>
            <person name="Rosso M.-N."/>
            <person name="Henrissat B."/>
            <person name="Hibbett D."/>
            <person name="Martinez A.T."/>
            <person name="Grigoriev I.V."/>
        </authorList>
    </citation>
    <scope>NUCLEOTIDE SEQUENCE</scope>
    <source>
        <strain evidence="1">AH 44721</strain>
    </source>
</reference>
<organism evidence="1 2">
    <name type="scientific">Gymnopilus junonius</name>
    <name type="common">Spectacular rustgill mushroom</name>
    <name type="synonym">Gymnopilus spectabilis subsp. junonius</name>
    <dbReference type="NCBI Taxonomy" id="109634"/>
    <lineage>
        <taxon>Eukaryota</taxon>
        <taxon>Fungi</taxon>
        <taxon>Dikarya</taxon>
        <taxon>Basidiomycota</taxon>
        <taxon>Agaricomycotina</taxon>
        <taxon>Agaricomycetes</taxon>
        <taxon>Agaricomycetidae</taxon>
        <taxon>Agaricales</taxon>
        <taxon>Agaricineae</taxon>
        <taxon>Hymenogastraceae</taxon>
        <taxon>Gymnopilus</taxon>
    </lineage>
</organism>
<proteinExistence type="predicted"/>
<evidence type="ECO:0000313" key="1">
    <source>
        <dbReference type="EMBL" id="KAF8882535.1"/>
    </source>
</evidence>
<keyword evidence="2" id="KW-1185">Reference proteome</keyword>
<protein>
    <submittedName>
        <fullName evidence="1">Uncharacterized protein</fullName>
    </submittedName>
</protein>
<sequence>MLASLVKSGPDLAMYFARAEQVIAVQAMCLPGIVDQEKFGQTKKRNEQWMKFCVEIHKWNKHRVQELNRTKENNLTLSKKIASSYGWEYDDLNNTVYGPYQLRKTKLIEKISEVDVQVMQEQIEAQLLALADKRERRSAEISLMKNRGEVETVYNRLRSTKAYPYMPSLPTFRKLPVIEMLQSAERGKTVVSVSETLQNDKVMKELLASQLKKWVDKAKVDLGLVLGFPQNWKNASKNILHPVERVTGRFFCKRCGCVEQKYRMDGCMDFAGACLHECVVGNKEKGRLRTGKKVIWDAANFVKDEKVGVDDCFFI</sequence>
<dbReference type="OrthoDB" id="3220023at2759"/>
<dbReference type="EMBL" id="JADNYJ010000122">
    <property type="protein sequence ID" value="KAF8882535.1"/>
    <property type="molecule type" value="Genomic_DNA"/>
</dbReference>
<dbReference type="AlphaFoldDB" id="A0A9P5THS5"/>
<gene>
    <name evidence="1" type="ORF">CPB84DRAFT_219711</name>
</gene>
<comment type="caution">
    <text evidence="1">The sequence shown here is derived from an EMBL/GenBank/DDBJ whole genome shotgun (WGS) entry which is preliminary data.</text>
</comment>